<evidence type="ECO:0000256" key="3">
    <source>
        <dbReference type="ARBA" id="ARBA00023163"/>
    </source>
</evidence>
<dbReference type="PROSITE" id="PS50977">
    <property type="entry name" value="HTH_TETR_2"/>
    <property type="match status" value="1"/>
</dbReference>
<proteinExistence type="predicted"/>
<dbReference type="Proteomes" id="UP000591272">
    <property type="component" value="Unassembled WGS sequence"/>
</dbReference>
<reference evidence="6 7" key="1">
    <citation type="submission" date="2020-07" db="EMBL/GenBank/DDBJ databases">
        <title>Sequencing the genomes of 1000 actinobacteria strains.</title>
        <authorList>
            <person name="Klenk H.-P."/>
        </authorList>
    </citation>
    <scope>NUCLEOTIDE SEQUENCE [LARGE SCALE GENOMIC DNA]</scope>
    <source>
        <strain evidence="6 7">DSM 43461</strain>
    </source>
</reference>
<evidence type="ECO:0000256" key="1">
    <source>
        <dbReference type="ARBA" id="ARBA00023015"/>
    </source>
</evidence>
<dbReference type="Pfam" id="PF13305">
    <property type="entry name" value="TetR_C_33"/>
    <property type="match status" value="1"/>
</dbReference>
<protein>
    <submittedName>
        <fullName evidence="6">AcrR family transcriptional regulator</fullName>
    </submittedName>
</protein>
<dbReference type="RefSeq" id="WP_179836650.1">
    <property type="nucleotide sequence ID" value="NZ_BMRD01000009.1"/>
</dbReference>
<name>A0A7Y9KFW9_9ACTN</name>
<dbReference type="AlphaFoldDB" id="A0A7Y9KFW9"/>
<comment type="caution">
    <text evidence="6">The sequence shown here is derived from an EMBL/GenBank/DDBJ whole genome shotgun (WGS) entry which is preliminary data.</text>
</comment>
<organism evidence="6 7">
    <name type="scientific">Actinomadura citrea</name>
    <dbReference type="NCBI Taxonomy" id="46158"/>
    <lineage>
        <taxon>Bacteria</taxon>
        <taxon>Bacillati</taxon>
        <taxon>Actinomycetota</taxon>
        <taxon>Actinomycetes</taxon>
        <taxon>Streptosporangiales</taxon>
        <taxon>Thermomonosporaceae</taxon>
        <taxon>Actinomadura</taxon>
    </lineage>
</organism>
<feature type="DNA-binding region" description="H-T-H motif" evidence="4">
    <location>
        <begin position="28"/>
        <end position="47"/>
    </location>
</feature>
<keyword evidence="1" id="KW-0805">Transcription regulation</keyword>
<dbReference type="GO" id="GO:0003677">
    <property type="term" value="F:DNA binding"/>
    <property type="evidence" value="ECO:0007669"/>
    <property type="project" value="UniProtKB-UniRule"/>
</dbReference>
<dbReference type="InterPro" id="IPR025996">
    <property type="entry name" value="MT1864/Rv1816-like_C"/>
</dbReference>
<dbReference type="SUPFAM" id="SSF48498">
    <property type="entry name" value="Tetracyclin repressor-like, C-terminal domain"/>
    <property type="match status" value="1"/>
</dbReference>
<keyword evidence="3" id="KW-0804">Transcription</keyword>
<sequence>MARAGITPGRLARTAAELADEIGFDRLTVSAVARRLGVKDPSLYAHIENARELKVRVALLALEELADHVASAVAGRAGKDALVACAGAYRAYAAEHPGRYAAARFDLDPQTAAASAGPRHAEMTRAILRGYDLPEPDQTDAVRFLGSVFHGYVSLELAGSFGHTPRKADASWAWALDTVDFALRNHPSREAAPGGTRP</sequence>
<dbReference type="InterPro" id="IPR001647">
    <property type="entry name" value="HTH_TetR"/>
</dbReference>
<evidence type="ECO:0000313" key="6">
    <source>
        <dbReference type="EMBL" id="NYE16045.1"/>
    </source>
</evidence>
<dbReference type="Gene3D" id="1.10.10.60">
    <property type="entry name" value="Homeodomain-like"/>
    <property type="match status" value="1"/>
</dbReference>
<dbReference type="EMBL" id="JACCBT010000001">
    <property type="protein sequence ID" value="NYE16045.1"/>
    <property type="molecule type" value="Genomic_DNA"/>
</dbReference>
<keyword evidence="2 4" id="KW-0238">DNA-binding</keyword>
<evidence type="ECO:0000256" key="2">
    <source>
        <dbReference type="ARBA" id="ARBA00023125"/>
    </source>
</evidence>
<dbReference type="InterPro" id="IPR036271">
    <property type="entry name" value="Tet_transcr_reg_TetR-rel_C_sf"/>
</dbReference>
<evidence type="ECO:0000259" key="5">
    <source>
        <dbReference type="PROSITE" id="PS50977"/>
    </source>
</evidence>
<dbReference type="InterPro" id="IPR009057">
    <property type="entry name" value="Homeodomain-like_sf"/>
</dbReference>
<gene>
    <name evidence="6" type="ORF">BJ999_006341</name>
</gene>
<dbReference type="Gene3D" id="1.10.357.10">
    <property type="entry name" value="Tetracycline Repressor, domain 2"/>
    <property type="match status" value="1"/>
</dbReference>
<accession>A0A7Y9KFW9</accession>
<dbReference type="Pfam" id="PF00440">
    <property type="entry name" value="TetR_N"/>
    <property type="match status" value="1"/>
</dbReference>
<evidence type="ECO:0000256" key="4">
    <source>
        <dbReference type="PROSITE-ProRule" id="PRU00335"/>
    </source>
</evidence>
<keyword evidence="7" id="KW-1185">Reference proteome</keyword>
<dbReference type="SUPFAM" id="SSF46689">
    <property type="entry name" value="Homeodomain-like"/>
    <property type="match status" value="1"/>
</dbReference>
<feature type="domain" description="HTH tetR-type" evidence="5">
    <location>
        <begin position="5"/>
        <end position="65"/>
    </location>
</feature>
<evidence type="ECO:0000313" key="7">
    <source>
        <dbReference type="Proteomes" id="UP000591272"/>
    </source>
</evidence>